<evidence type="ECO:0000313" key="5">
    <source>
        <dbReference type="EMBL" id="MBU3856401.1"/>
    </source>
</evidence>
<dbReference type="SUPFAM" id="SSF56300">
    <property type="entry name" value="Metallo-dependent phosphatases"/>
    <property type="match status" value="1"/>
</dbReference>
<gene>
    <name evidence="5" type="ORF">H9928_07600</name>
</gene>
<dbReference type="AlphaFoldDB" id="A0A948TNB1"/>
<dbReference type="CDD" id="cd00838">
    <property type="entry name" value="MPP_superfamily"/>
    <property type="match status" value="1"/>
</dbReference>
<evidence type="ECO:0000259" key="4">
    <source>
        <dbReference type="Pfam" id="PF16371"/>
    </source>
</evidence>
<keyword evidence="1" id="KW-0732">Signal</keyword>
<evidence type="ECO:0000313" key="6">
    <source>
        <dbReference type="Proteomes" id="UP000784286"/>
    </source>
</evidence>
<accession>A0A948TNB1</accession>
<feature type="domain" description="Calcineurin-like phosphoesterase N-terminal" evidence="4">
    <location>
        <begin position="27"/>
        <end position="101"/>
    </location>
</feature>
<dbReference type="InterPro" id="IPR029052">
    <property type="entry name" value="Metallo-depent_PP-like"/>
</dbReference>
<dbReference type="Gene3D" id="3.60.21.10">
    <property type="match status" value="1"/>
</dbReference>
<dbReference type="Pfam" id="PF00149">
    <property type="entry name" value="Metallophos"/>
    <property type="match status" value="1"/>
</dbReference>
<dbReference type="EMBL" id="JAHLFJ010000072">
    <property type="protein sequence ID" value="MBU3856401.1"/>
    <property type="molecule type" value="Genomic_DNA"/>
</dbReference>
<dbReference type="InterPro" id="IPR032288">
    <property type="entry name" value="Metallophos_C"/>
</dbReference>
<organism evidence="5 6">
    <name type="scientific">Candidatus Phocaeicola excrementipullorum</name>
    <dbReference type="NCBI Taxonomy" id="2838731"/>
    <lineage>
        <taxon>Bacteria</taxon>
        <taxon>Pseudomonadati</taxon>
        <taxon>Bacteroidota</taxon>
        <taxon>Bacteroidia</taxon>
        <taxon>Bacteroidales</taxon>
        <taxon>Bacteroidaceae</taxon>
        <taxon>Phocaeicola</taxon>
    </lineage>
</organism>
<dbReference type="PANTHER" id="PTHR43143:SF1">
    <property type="entry name" value="SERINE_THREONINE-PROTEIN PHOSPHATASE CPPED1"/>
    <property type="match status" value="1"/>
</dbReference>
<proteinExistence type="predicted"/>
<feature type="signal peptide" evidence="1">
    <location>
        <begin position="1"/>
        <end position="22"/>
    </location>
</feature>
<reference evidence="5" key="1">
    <citation type="journal article" date="2021" name="PeerJ">
        <title>Extensive microbial diversity within the chicken gut microbiome revealed by metagenomics and culture.</title>
        <authorList>
            <person name="Gilroy R."/>
            <person name="Ravi A."/>
            <person name="Getino M."/>
            <person name="Pursley I."/>
            <person name="Horton D.L."/>
            <person name="Alikhan N.F."/>
            <person name="Baker D."/>
            <person name="Gharbi K."/>
            <person name="Hall N."/>
            <person name="Watson M."/>
            <person name="Adriaenssens E.M."/>
            <person name="Foster-Nyarko E."/>
            <person name="Jarju S."/>
            <person name="Secka A."/>
            <person name="Antonio M."/>
            <person name="Oren A."/>
            <person name="Chaudhuri R.R."/>
            <person name="La Ragione R."/>
            <person name="Hildebrand F."/>
            <person name="Pallen M.J."/>
        </authorList>
    </citation>
    <scope>NUCLEOTIDE SEQUENCE</scope>
    <source>
        <strain evidence="5">8470</strain>
    </source>
</reference>
<dbReference type="InterPro" id="IPR051918">
    <property type="entry name" value="STPP_CPPED1"/>
</dbReference>
<feature type="domain" description="Calcineurin-like phosphoesterase C-terminal" evidence="3">
    <location>
        <begin position="318"/>
        <end position="462"/>
    </location>
</feature>
<name>A0A948TNB1_9BACT</name>
<protein>
    <submittedName>
        <fullName evidence="5">Calcineurin-like phosphoesterase C-terminal domain-containing protein</fullName>
    </submittedName>
</protein>
<comment type="caution">
    <text evidence="5">The sequence shown here is derived from an EMBL/GenBank/DDBJ whole genome shotgun (WGS) entry which is preliminary data.</text>
</comment>
<feature type="chain" id="PRO_5037950283" evidence="1">
    <location>
        <begin position="23"/>
        <end position="468"/>
    </location>
</feature>
<feature type="domain" description="Calcineurin-like phosphoesterase" evidence="2">
    <location>
        <begin position="133"/>
        <end position="306"/>
    </location>
</feature>
<dbReference type="Proteomes" id="UP000784286">
    <property type="component" value="Unassembled WGS sequence"/>
</dbReference>
<dbReference type="PANTHER" id="PTHR43143">
    <property type="entry name" value="METALLOPHOSPHOESTERASE, CALCINEURIN SUPERFAMILY"/>
    <property type="match status" value="1"/>
</dbReference>
<dbReference type="Pfam" id="PF16370">
    <property type="entry name" value="MetallophosC"/>
    <property type="match status" value="1"/>
</dbReference>
<evidence type="ECO:0000259" key="3">
    <source>
        <dbReference type="Pfam" id="PF16370"/>
    </source>
</evidence>
<evidence type="ECO:0000256" key="1">
    <source>
        <dbReference type="SAM" id="SignalP"/>
    </source>
</evidence>
<dbReference type="Pfam" id="PF16371">
    <property type="entry name" value="MetallophosN"/>
    <property type="match status" value="1"/>
</dbReference>
<reference evidence="5" key="2">
    <citation type="submission" date="2021-04" db="EMBL/GenBank/DDBJ databases">
        <authorList>
            <person name="Gilroy R."/>
        </authorList>
    </citation>
    <scope>NUCLEOTIDE SEQUENCE</scope>
    <source>
        <strain evidence="5">8470</strain>
    </source>
</reference>
<dbReference type="InterPro" id="IPR032285">
    <property type="entry name" value="Metallophos_N"/>
</dbReference>
<evidence type="ECO:0000259" key="2">
    <source>
        <dbReference type="Pfam" id="PF00149"/>
    </source>
</evidence>
<dbReference type="InterPro" id="IPR004843">
    <property type="entry name" value="Calcineurin-like_PHP"/>
</dbReference>
<sequence length="468" mass="52673">MKMHRTVFTMALACLWAASAGAAMVKGTVKSGDRGLGEVLVTDGFAFVVTDSKGNYQIDLNEKAEFVYLLTPKGYVADFSTGVPQFYQRVDPSKKNYDFNLQKTEGDPDHFAMITMADTQLDTESDVKRLMAETLPDVQATLQQYGGVQKAGILLGDISWDNYVQNDAYKDFVRKLGIPVYPVIGNHDFDKYMTPSPDADFAHIYKENFGPLYYAFQLGDVYYIVLNNMKYFGNKRYKTTLELEDQMKWLELLLGCVLQQDKQVVVAMHAPLKPSPEAPLIEGGEKLKRMLMNKFHATVVSGHFHRNSTTDIGAGIMEHNLGAVCGTWWSCDVCSDGTPNGYQVFEGNGAQVSSYYKSTGKDRSCQLKLYAKGRVMDRPDAVVAKVWNWNSNWRVRWYEDGVLKGDMSQFYSFDPDYLEHLDGRRAVADYTPARTNHYFSAVPSEAAKEIKVEAVDEFGNVYSETIAL</sequence>
<dbReference type="GO" id="GO:0016787">
    <property type="term" value="F:hydrolase activity"/>
    <property type="evidence" value="ECO:0007669"/>
    <property type="project" value="InterPro"/>
</dbReference>